<proteinExistence type="predicted"/>
<dbReference type="PANTHER" id="PTHR43268">
    <property type="entry name" value="THIOSULFATE SULFURTRANSFERASE/RHODANESE-LIKE DOMAIN-CONTAINING PROTEIN 2"/>
    <property type="match status" value="1"/>
</dbReference>
<dbReference type="InterPro" id="IPR001763">
    <property type="entry name" value="Rhodanese-like_dom"/>
</dbReference>
<accession>A0A9P8C351</accession>
<evidence type="ECO:0000256" key="1">
    <source>
        <dbReference type="SAM" id="MobiDB-lite"/>
    </source>
</evidence>
<dbReference type="InterPro" id="IPR022111">
    <property type="entry name" value="Rhodanese_C"/>
</dbReference>
<sequence>MGVTNYSPKNWDSIEVLSPAEFHARCYSEPNALLLDVRNYYESRIGYFINPKTGQPALRPPIRRFSQWPQYVTKYMTRSNDDGAPGEEPREARQILTFCTGGIRCEKGARYMQENMSRQPADKVATLQGGIAAYLSWINEEVKQGRKKPSDSLFKGRNFVFDARGSTALDEPLEPVSKCHECERASDRLSKCRSQGCHLVLVICPLCEVSKDPRCCQSCLDMHPQNAENESPPEKVPSAICKCEKERERQLWGEGSRKLPRALKKKRDESSTTGKVDIRAKLIC</sequence>
<dbReference type="PANTHER" id="PTHR43268:SF6">
    <property type="entry name" value="THIOSULFATE SULFURTRANSFERASE_RHODANESE-LIKE DOMAIN-CONTAINING PROTEIN 2"/>
    <property type="match status" value="1"/>
</dbReference>
<dbReference type="EMBL" id="MU251561">
    <property type="protein sequence ID" value="KAG9232198.1"/>
    <property type="molecule type" value="Genomic_DNA"/>
</dbReference>
<evidence type="ECO:0000313" key="4">
    <source>
        <dbReference type="Proteomes" id="UP000824998"/>
    </source>
</evidence>
<organism evidence="3 4">
    <name type="scientific">Amylocarpus encephaloides</name>
    <dbReference type="NCBI Taxonomy" id="45428"/>
    <lineage>
        <taxon>Eukaryota</taxon>
        <taxon>Fungi</taxon>
        <taxon>Dikarya</taxon>
        <taxon>Ascomycota</taxon>
        <taxon>Pezizomycotina</taxon>
        <taxon>Leotiomycetes</taxon>
        <taxon>Helotiales</taxon>
        <taxon>Helotiales incertae sedis</taxon>
        <taxon>Amylocarpus</taxon>
    </lineage>
</organism>
<dbReference type="Pfam" id="PF12368">
    <property type="entry name" value="Rhodanese_C"/>
    <property type="match status" value="1"/>
</dbReference>
<dbReference type="SUPFAM" id="SSF52821">
    <property type="entry name" value="Rhodanese/Cell cycle control phosphatase"/>
    <property type="match status" value="1"/>
</dbReference>
<evidence type="ECO:0000313" key="3">
    <source>
        <dbReference type="EMBL" id="KAG9232198.1"/>
    </source>
</evidence>
<dbReference type="Proteomes" id="UP000824998">
    <property type="component" value="Unassembled WGS sequence"/>
</dbReference>
<reference evidence="3" key="1">
    <citation type="journal article" date="2021" name="IMA Fungus">
        <title>Genomic characterization of three marine fungi, including Emericellopsis atlantica sp. nov. with signatures of a generalist lifestyle and marine biomass degradation.</title>
        <authorList>
            <person name="Hagestad O.C."/>
            <person name="Hou L."/>
            <person name="Andersen J.H."/>
            <person name="Hansen E.H."/>
            <person name="Altermark B."/>
            <person name="Li C."/>
            <person name="Kuhnert E."/>
            <person name="Cox R.J."/>
            <person name="Crous P.W."/>
            <person name="Spatafora J.W."/>
            <person name="Lail K."/>
            <person name="Amirebrahimi M."/>
            <person name="Lipzen A."/>
            <person name="Pangilinan J."/>
            <person name="Andreopoulos W."/>
            <person name="Hayes R.D."/>
            <person name="Ng V."/>
            <person name="Grigoriev I.V."/>
            <person name="Jackson S.A."/>
            <person name="Sutton T.D.S."/>
            <person name="Dobson A.D.W."/>
            <person name="Rama T."/>
        </authorList>
    </citation>
    <scope>NUCLEOTIDE SEQUENCE</scope>
    <source>
        <strain evidence="3">TRa018bII</strain>
    </source>
</reference>
<dbReference type="OrthoDB" id="25002at2759"/>
<dbReference type="InterPro" id="IPR036873">
    <property type="entry name" value="Rhodanese-like_dom_sf"/>
</dbReference>
<dbReference type="InterPro" id="IPR020936">
    <property type="entry name" value="TrhO"/>
</dbReference>
<feature type="region of interest" description="Disordered" evidence="1">
    <location>
        <begin position="253"/>
        <end position="272"/>
    </location>
</feature>
<comment type="caution">
    <text evidence="3">The sequence shown here is derived from an EMBL/GenBank/DDBJ whole genome shotgun (WGS) entry which is preliminary data.</text>
</comment>
<dbReference type="PROSITE" id="PS50206">
    <property type="entry name" value="RHODANESE_3"/>
    <property type="match status" value="1"/>
</dbReference>
<evidence type="ECO:0000259" key="2">
    <source>
        <dbReference type="PROSITE" id="PS50206"/>
    </source>
</evidence>
<feature type="domain" description="Rhodanese" evidence="2">
    <location>
        <begin position="28"/>
        <end position="143"/>
    </location>
</feature>
<protein>
    <recommendedName>
        <fullName evidence="2">Rhodanese domain-containing protein</fullName>
    </recommendedName>
</protein>
<name>A0A9P8C351_9HELO</name>
<gene>
    <name evidence="3" type="ORF">BJ875DRAFT_506186</name>
</gene>
<dbReference type="Gene3D" id="3.40.250.10">
    <property type="entry name" value="Rhodanese-like domain"/>
    <property type="match status" value="1"/>
</dbReference>
<dbReference type="AlphaFoldDB" id="A0A9P8C351"/>
<keyword evidence="4" id="KW-1185">Reference proteome</keyword>